<dbReference type="Proteomes" id="UP000244152">
    <property type="component" value="Unassembled WGS sequence"/>
</dbReference>
<evidence type="ECO:0000313" key="2">
    <source>
        <dbReference type="Proteomes" id="UP000244152"/>
    </source>
</evidence>
<accession>A0A2T5I625</accession>
<sequence>MLHQFRTDHKAAGAFEFGLMITGRGLTDFIQSIVIRRLQRLALLRGSCLVLDKICLRRVRNKC</sequence>
<dbReference type="RefSeq" id="WP_146162494.1">
    <property type="nucleotide sequence ID" value="NZ_QAOK01000031.1"/>
</dbReference>
<gene>
    <name evidence="1" type="ORF">C8R21_13118</name>
</gene>
<protein>
    <submittedName>
        <fullName evidence="1">Uncharacterized protein</fullName>
    </submittedName>
</protein>
<dbReference type="AlphaFoldDB" id="A0A2T5I625"/>
<evidence type="ECO:0000313" key="1">
    <source>
        <dbReference type="EMBL" id="PTQ79250.1"/>
    </source>
</evidence>
<organism evidence="1 2">
    <name type="scientific">Nitrosospira multiformis</name>
    <dbReference type="NCBI Taxonomy" id="1231"/>
    <lineage>
        <taxon>Bacteria</taxon>
        <taxon>Pseudomonadati</taxon>
        <taxon>Pseudomonadota</taxon>
        <taxon>Betaproteobacteria</taxon>
        <taxon>Nitrosomonadales</taxon>
        <taxon>Nitrosomonadaceae</taxon>
        <taxon>Nitrosospira</taxon>
    </lineage>
</organism>
<proteinExistence type="predicted"/>
<dbReference type="EMBL" id="QAOK01000031">
    <property type="protein sequence ID" value="PTQ79250.1"/>
    <property type="molecule type" value="Genomic_DNA"/>
</dbReference>
<reference evidence="1 2" key="1">
    <citation type="submission" date="2018-04" db="EMBL/GenBank/DDBJ databases">
        <title>Active sludge and wastewater microbial communities from Klosterneuburg, Austria.</title>
        <authorList>
            <person name="Wagner M."/>
        </authorList>
    </citation>
    <scope>NUCLEOTIDE SEQUENCE [LARGE SCALE GENOMIC DNA]</scope>
    <source>
        <strain evidence="1 2">Nl12</strain>
    </source>
</reference>
<name>A0A2T5I625_9PROT</name>
<comment type="caution">
    <text evidence="1">The sequence shown here is derived from an EMBL/GenBank/DDBJ whole genome shotgun (WGS) entry which is preliminary data.</text>
</comment>